<protein>
    <submittedName>
        <fullName evidence="1">Uncharacterized protein</fullName>
    </submittedName>
</protein>
<evidence type="ECO:0000313" key="1">
    <source>
        <dbReference type="EMBL" id="KAL3281941.1"/>
    </source>
</evidence>
<gene>
    <name evidence="1" type="ORF">HHI36_005144</name>
</gene>
<reference evidence="1 2" key="1">
    <citation type="journal article" date="2021" name="BMC Biol.">
        <title>Horizontally acquired antibacterial genes associated with adaptive radiation of ladybird beetles.</title>
        <authorList>
            <person name="Li H.S."/>
            <person name="Tang X.F."/>
            <person name="Huang Y.H."/>
            <person name="Xu Z.Y."/>
            <person name="Chen M.L."/>
            <person name="Du X.Y."/>
            <person name="Qiu B.Y."/>
            <person name="Chen P.T."/>
            <person name="Zhang W."/>
            <person name="Slipinski A."/>
            <person name="Escalona H.E."/>
            <person name="Waterhouse R.M."/>
            <person name="Zwick A."/>
            <person name="Pang H."/>
        </authorList>
    </citation>
    <scope>NUCLEOTIDE SEQUENCE [LARGE SCALE GENOMIC DNA]</scope>
    <source>
        <strain evidence="1">SYSU2018</strain>
    </source>
</reference>
<dbReference type="Proteomes" id="UP001516400">
    <property type="component" value="Unassembled WGS sequence"/>
</dbReference>
<accession>A0ABD2NTA4</accession>
<sequence>MDFKKLELISRKIRYFNESIETIVITKFSRFSPLALSKLDSNTQRLFEMTLVGNEISSYEKLVAFIKQQAKILERTSPGTSANAAYNTNP</sequence>
<name>A0ABD2NTA4_9CUCU</name>
<proteinExistence type="predicted"/>
<comment type="caution">
    <text evidence="1">The sequence shown here is derived from an EMBL/GenBank/DDBJ whole genome shotgun (WGS) entry which is preliminary data.</text>
</comment>
<dbReference type="EMBL" id="JABFTP020000144">
    <property type="protein sequence ID" value="KAL3281941.1"/>
    <property type="molecule type" value="Genomic_DNA"/>
</dbReference>
<dbReference type="AlphaFoldDB" id="A0ABD2NTA4"/>
<keyword evidence="2" id="KW-1185">Reference proteome</keyword>
<feature type="non-terminal residue" evidence="1">
    <location>
        <position position="90"/>
    </location>
</feature>
<organism evidence="1 2">
    <name type="scientific">Cryptolaemus montrouzieri</name>
    <dbReference type="NCBI Taxonomy" id="559131"/>
    <lineage>
        <taxon>Eukaryota</taxon>
        <taxon>Metazoa</taxon>
        <taxon>Ecdysozoa</taxon>
        <taxon>Arthropoda</taxon>
        <taxon>Hexapoda</taxon>
        <taxon>Insecta</taxon>
        <taxon>Pterygota</taxon>
        <taxon>Neoptera</taxon>
        <taxon>Endopterygota</taxon>
        <taxon>Coleoptera</taxon>
        <taxon>Polyphaga</taxon>
        <taxon>Cucujiformia</taxon>
        <taxon>Coccinelloidea</taxon>
        <taxon>Coccinellidae</taxon>
        <taxon>Scymninae</taxon>
        <taxon>Scymnini</taxon>
        <taxon>Cryptolaemus</taxon>
    </lineage>
</organism>
<evidence type="ECO:0000313" key="2">
    <source>
        <dbReference type="Proteomes" id="UP001516400"/>
    </source>
</evidence>